<dbReference type="InterPro" id="IPR037121">
    <property type="entry name" value="Ribosomal_bL25_C"/>
</dbReference>
<dbReference type="Proteomes" id="UP000182149">
    <property type="component" value="Unassembled WGS sequence"/>
</dbReference>
<comment type="similarity">
    <text evidence="5">Belongs to the bacterial ribosomal protein bL25 family. CTC subfamily.</text>
</comment>
<dbReference type="InterPro" id="IPR020057">
    <property type="entry name" value="Ribosomal_bL25_b-dom"/>
</dbReference>
<proteinExistence type="inferred from homology"/>
<keyword evidence="9" id="KW-1185">Reference proteome</keyword>
<dbReference type="InterPro" id="IPR001021">
    <property type="entry name" value="Ribosomal_bL25_long"/>
</dbReference>
<dbReference type="Gene3D" id="2.40.240.10">
    <property type="entry name" value="Ribosomal Protein L25, Chain P"/>
    <property type="match status" value="1"/>
</dbReference>
<comment type="subunit">
    <text evidence="5">Part of the 50S ribosomal subunit; part of the 5S rRNA/L5/L18/L25 subcomplex. Contacts the 5S rRNA. Binds to the 5S rRNA independently of L5 and L18.</text>
</comment>
<dbReference type="GO" id="GO:0022625">
    <property type="term" value="C:cytosolic large ribosomal subunit"/>
    <property type="evidence" value="ECO:0007669"/>
    <property type="project" value="TreeGrafter"/>
</dbReference>
<reference evidence="8 9" key="1">
    <citation type="submission" date="2014-12" db="EMBL/GenBank/DDBJ databases">
        <title>Draft genome sequences of 29 type strains of Enterococci.</title>
        <authorList>
            <person name="Zhong Z."/>
            <person name="Sun Z."/>
            <person name="Liu W."/>
            <person name="Zhang W."/>
            <person name="Zhang H."/>
        </authorList>
    </citation>
    <scope>NUCLEOTIDE SEQUENCE [LARGE SCALE GENOMIC DNA]</scope>
    <source>
        <strain evidence="8 9">DSM 17690</strain>
    </source>
</reference>
<feature type="domain" description="Large ribosomal subunit protein bL25 beta" evidence="7">
    <location>
        <begin position="100"/>
        <end position="181"/>
    </location>
</feature>
<dbReference type="InterPro" id="IPR020056">
    <property type="entry name" value="Rbsml_bL25/Gln-tRNA_synth_N"/>
</dbReference>
<dbReference type="NCBIfam" id="TIGR00731">
    <property type="entry name" value="bL25_bact_ctc"/>
    <property type="match status" value="1"/>
</dbReference>
<dbReference type="EMBL" id="JXKD01000015">
    <property type="protein sequence ID" value="OJG09522.1"/>
    <property type="molecule type" value="Genomic_DNA"/>
</dbReference>
<dbReference type="PANTHER" id="PTHR33284">
    <property type="entry name" value="RIBOSOMAL PROTEIN L25/GLN-TRNA SYNTHETASE, ANTI-CODON-BINDING DOMAIN-CONTAINING PROTEIN"/>
    <property type="match status" value="1"/>
</dbReference>
<accession>A0A1L8QPU2</accession>
<evidence type="ECO:0000259" key="6">
    <source>
        <dbReference type="Pfam" id="PF01386"/>
    </source>
</evidence>
<protein>
    <recommendedName>
        <fullName evidence="5">Large ribosomal subunit protein bL25</fullName>
    </recommendedName>
    <alternativeName>
        <fullName evidence="5">General stress protein CTC</fullName>
    </alternativeName>
</protein>
<dbReference type="Gene3D" id="2.170.120.20">
    <property type="entry name" value="Ribosomal protein L25, beta domain"/>
    <property type="match status" value="1"/>
</dbReference>
<evidence type="ECO:0000313" key="9">
    <source>
        <dbReference type="Proteomes" id="UP000182149"/>
    </source>
</evidence>
<dbReference type="GO" id="GO:0006412">
    <property type="term" value="P:translation"/>
    <property type="evidence" value="ECO:0007669"/>
    <property type="project" value="UniProtKB-UniRule"/>
</dbReference>
<dbReference type="Pfam" id="PF14693">
    <property type="entry name" value="Ribosomal_TL5_C"/>
    <property type="match status" value="1"/>
</dbReference>
<dbReference type="CDD" id="cd00495">
    <property type="entry name" value="Ribosomal_L25_TL5_CTC"/>
    <property type="match status" value="1"/>
</dbReference>
<dbReference type="OrthoDB" id="9790002at2"/>
<dbReference type="InterPro" id="IPR011035">
    <property type="entry name" value="Ribosomal_bL25/Gln-tRNA_synth"/>
</dbReference>
<evidence type="ECO:0000256" key="5">
    <source>
        <dbReference type="HAMAP-Rule" id="MF_01334"/>
    </source>
</evidence>
<keyword evidence="4 5" id="KW-0687">Ribonucleoprotein</keyword>
<evidence type="ECO:0000259" key="7">
    <source>
        <dbReference type="Pfam" id="PF14693"/>
    </source>
</evidence>
<dbReference type="GO" id="GO:0003735">
    <property type="term" value="F:structural constituent of ribosome"/>
    <property type="evidence" value="ECO:0007669"/>
    <property type="project" value="InterPro"/>
</dbReference>
<evidence type="ECO:0000256" key="3">
    <source>
        <dbReference type="ARBA" id="ARBA00022980"/>
    </source>
</evidence>
<dbReference type="RefSeq" id="WP_071875384.1">
    <property type="nucleotide sequence ID" value="NZ_JBHSHF010000005.1"/>
</dbReference>
<comment type="function">
    <text evidence="5">This is one of the proteins that binds to the 5S RNA in the ribosome where it forms part of the central protuberance.</text>
</comment>
<evidence type="ECO:0000313" key="8">
    <source>
        <dbReference type="EMBL" id="OJG09522.1"/>
    </source>
</evidence>
<dbReference type="Pfam" id="PF01386">
    <property type="entry name" value="Ribosomal_L25p"/>
    <property type="match status" value="1"/>
</dbReference>
<gene>
    <name evidence="5" type="primary">rplY</name>
    <name evidence="5" type="synonym">ctc</name>
    <name evidence="8" type="ORF">RU93_GL000682</name>
</gene>
<dbReference type="PANTHER" id="PTHR33284:SF1">
    <property type="entry name" value="RIBOSOMAL PROTEIN L25_GLN-TRNA SYNTHETASE, ANTI-CODON-BINDING DOMAIN-CONTAINING PROTEIN"/>
    <property type="match status" value="1"/>
</dbReference>
<evidence type="ECO:0000256" key="1">
    <source>
        <dbReference type="ARBA" id="ARBA00022730"/>
    </source>
</evidence>
<dbReference type="GO" id="GO:0008097">
    <property type="term" value="F:5S rRNA binding"/>
    <property type="evidence" value="ECO:0007669"/>
    <property type="project" value="InterPro"/>
</dbReference>
<sequence length="195" mass="21144">MSVSLEVSKRALRPRANRNKLRHEGQIPGIINGYQIESTPISVATSAFKRILKDEGLNAVVRVSIEGKEYNTLIHQITTETFTKEINHIELLSVNMSEETEVEAEIVLVGEAPGVKLGGALTQNLYSVIVSATPDKLPEKIEVDISELSIGQSITVADLETTTDFTIVTDGVEQICAISEARAAEETVEEAPAAE</sequence>
<dbReference type="STRING" id="328396.RU93_GL000682"/>
<comment type="caution">
    <text evidence="8">The sequence shown here is derived from an EMBL/GenBank/DDBJ whole genome shotgun (WGS) entry which is preliminary data.</text>
</comment>
<evidence type="ECO:0000256" key="4">
    <source>
        <dbReference type="ARBA" id="ARBA00023274"/>
    </source>
</evidence>
<dbReference type="SUPFAM" id="SSF50715">
    <property type="entry name" value="Ribosomal protein L25-like"/>
    <property type="match status" value="1"/>
</dbReference>
<evidence type="ECO:0000256" key="2">
    <source>
        <dbReference type="ARBA" id="ARBA00022884"/>
    </source>
</evidence>
<keyword evidence="3 5" id="KW-0689">Ribosomal protein</keyword>
<name>A0A1L8QPU2_9ENTE</name>
<dbReference type="InterPro" id="IPR020930">
    <property type="entry name" value="Ribosomal_uL5_bac-type"/>
</dbReference>
<feature type="domain" description="Large ribosomal subunit protein bL25 L25" evidence="6">
    <location>
        <begin position="5"/>
        <end position="91"/>
    </location>
</feature>
<dbReference type="NCBIfam" id="NF004133">
    <property type="entry name" value="PRK05618.2-4"/>
    <property type="match status" value="1"/>
</dbReference>
<dbReference type="AlphaFoldDB" id="A0A1L8QPU2"/>
<keyword evidence="2 5" id="KW-0694">RNA-binding</keyword>
<dbReference type="InterPro" id="IPR029751">
    <property type="entry name" value="Ribosomal_L25_dom"/>
</dbReference>
<dbReference type="HAMAP" id="MF_01334">
    <property type="entry name" value="Ribosomal_bL25_CTC"/>
    <property type="match status" value="1"/>
</dbReference>
<organism evidence="8 9">
    <name type="scientific">Enterococcus aquimarinus</name>
    <dbReference type="NCBI Taxonomy" id="328396"/>
    <lineage>
        <taxon>Bacteria</taxon>
        <taxon>Bacillati</taxon>
        <taxon>Bacillota</taxon>
        <taxon>Bacilli</taxon>
        <taxon>Lactobacillales</taxon>
        <taxon>Enterococcaceae</taxon>
        <taxon>Enterococcus</taxon>
    </lineage>
</organism>
<keyword evidence="1 5" id="KW-0699">rRNA-binding</keyword>